<keyword evidence="8 9" id="KW-0131">Cell cycle</keyword>
<dbReference type="RefSeq" id="WP_073323294.1">
    <property type="nucleotide sequence ID" value="NZ_FQWD01000004.1"/>
</dbReference>
<dbReference type="AlphaFoldDB" id="A0A1M5LKG6"/>
<evidence type="ECO:0000313" key="12">
    <source>
        <dbReference type="Proteomes" id="UP000184520"/>
    </source>
</evidence>
<dbReference type="Gene3D" id="3.10.20.310">
    <property type="entry name" value="membrane protein fhac"/>
    <property type="match status" value="1"/>
</dbReference>
<protein>
    <recommendedName>
        <fullName evidence="9">Cell division protein FtsQ</fullName>
    </recommendedName>
</protein>
<dbReference type="InterPro" id="IPR013685">
    <property type="entry name" value="POTRA_FtsQ_type"/>
</dbReference>
<keyword evidence="2 9" id="KW-1003">Cell membrane</keyword>
<comment type="function">
    <text evidence="9">Essential cell division protein. May link together the upstream cell division proteins, which are predominantly cytoplasmic, with the downstream cell division proteins, which are predominantly periplasmic. May control correct divisome assembly.</text>
</comment>
<evidence type="ECO:0000256" key="1">
    <source>
        <dbReference type="ARBA" id="ARBA00004370"/>
    </source>
</evidence>
<keyword evidence="12" id="KW-1185">Reference proteome</keyword>
<keyword evidence="3 9" id="KW-0997">Cell inner membrane</keyword>
<sequence>MAAQQQSAPWGGITFLVVVFAVLVAVGVKTYSWMQDEQRAPVQVIDFSGRFKHLDVLKLEKLIRQSQPGSFFALDVNDIHQLLEQQAWVYRASVRKQWPNRLKVYLVEQTPVARWNEDLMLNPYGESFNAEGKSLGLPQLFGPGGSEKTALEGYNAMQSLLAGRELTIAELSLSERYAWQVQLKNGIEVNLGRQEFIDRLQRFVDVYPLLAKQPKAIQYVDLRYDTGLAVGWSEDDTTKS</sequence>
<name>A0A1M5LKG6_9ALTE</name>
<dbReference type="Pfam" id="PF08478">
    <property type="entry name" value="POTRA_1"/>
    <property type="match status" value="1"/>
</dbReference>
<dbReference type="Pfam" id="PF03799">
    <property type="entry name" value="FtsQ_DivIB_C"/>
    <property type="match status" value="1"/>
</dbReference>
<keyword evidence="5 9" id="KW-0812">Transmembrane</keyword>
<dbReference type="OrthoDB" id="9790370at2"/>
<dbReference type="InterPro" id="IPR034746">
    <property type="entry name" value="POTRA"/>
</dbReference>
<dbReference type="InterPro" id="IPR026579">
    <property type="entry name" value="FtsQ"/>
</dbReference>
<dbReference type="InterPro" id="IPR045335">
    <property type="entry name" value="FtsQ_C_sf"/>
</dbReference>
<dbReference type="GO" id="GO:0090529">
    <property type="term" value="P:cell septum assembly"/>
    <property type="evidence" value="ECO:0007669"/>
    <property type="project" value="InterPro"/>
</dbReference>
<comment type="subcellular location">
    <subcellularLocation>
        <location evidence="9">Cell inner membrane</location>
        <topology evidence="9">Single-pass type II membrane protein</topology>
    </subcellularLocation>
    <subcellularLocation>
        <location evidence="1">Membrane</location>
    </subcellularLocation>
    <text evidence="9">Localizes to the division septum.</text>
</comment>
<dbReference type="HAMAP" id="MF_00911">
    <property type="entry name" value="FtsQ_subfam"/>
    <property type="match status" value="1"/>
</dbReference>
<dbReference type="GO" id="GO:0005886">
    <property type="term" value="C:plasma membrane"/>
    <property type="evidence" value="ECO:0007669"/>
    <property type="project" value="UniProtKB-SubCell"/>
</dbReference>
<evidence type="ECO:0000256" key="5">
    <source>
        <dbReference type="ARBA" id="ARBA00022692"/>
    </source>
</evidence>
<proteinExistence type="inferred from homology"/>
<evidence type="ECO:0000256" key="8">
    <source>
        <dbReference type="ARBA" id="ARBA00023306"/>
    </source>
</evidence>
<evidence type="ECO:0000256" key="9">
    <source>
        <dbReference type="HAMAP-Rule" id="MF_00911"/>
    </source>
</evidence>
<dbReference type="Gene3D" id="3.40.50.11690">
    <property type="entry name" value="Cell division protein FtsQ/DivIB"/>
    <property type="match status" value="1"/>
</dbReference>
<feature type="transmembrane region" description="Helical" evidence="9">
    <location>
        <begin position="12"/>
        <end position="31"/>
    </location>
</feature>
<evidence type="ECO:0000256" key="7">
    <source>
        <dbReference type="ARBA" id="ARBA00023136"/>
    </source>
</evidence>
<gene>
    <name evidence="9" type="primary">ftsQ</name>
    <name evidence="11" type="ORF">SAMN05216361_2698</name>
</gene>
<evidence type="ECO:0000256" key="4">
    <source>
        <dbReference type="ARBA" id="ARBA00022618"/>
    </source>
</evidence>
<organism evidence="11 12">
    <name type="scientific">Marisediminitalea aggregata</name>
    <dbReference type="NCBI Taxonomy" id="634436"/>
    <lineage>
        <taxon>Bacteria</taxon>
        <taxon>Pseudomonadati</taxon>
        <taxon>Pseudomonadota</taxon>
        <taxon>Gammaproteobacteria</taxon>
        <taxon>Alteromonadales</taxon>
        <taxon>Alteromonadaceae</taxon>
        <taxon>Marisediminitalea</taxon>
    </lineage>
</organism>
<dbReference type="PANTHER" id="PTHR35851">
    <property type="entry name" value="CELL DIVISION PROTEIN FTSQ"/>
    <property type="match status" value="1"/>
</dbReference>
<evidence type="ECO:0000313" key="11">
    <source>
        <dbReference type="EMBL" id="SHG65505.1"/>
    </source>
</evidence>
<evidence type="ECO:0000256" key="6">
    <source>
        <dbReference type="ARBA" id="ARBA00022989"/>
    </source>
</evidence>
<evidence type="ECO:0000256" key="3">
    <source>
        <dbReference type="ARBA" id="ARBA00022519"/>
    </source>
</evidence>
<evidence type="ECO:0000259" key="10">
    <source>
        <dbReference type="PROSITE" id="PS51779"/>
    </source>
</evidence>
<keyword evidence="4 9" id="KW-0132">Cell division</keyword>
<comment type="subunit">
    <text evidence="9">Part of a complex composed of FtsB, FtsL and FtsQ.</text>
</comment>
<keyword evidence="7 9" id="KW-0472">Membrane</keyword>
<dbReference type="PROSITE" id="PS51779">
    <property type="entry name" value="POTRA"/>
    <property type="match status" value="1"/>
</dbReference>
<dbReference type="PANTHER" id="PTHR35851:SF1">
    <property type="entry name" value="CELL DIVISION PROTEIN FTSQ"/>
    <property type="match status" value="1"/>
</dbReference>
<dbReference type="STRING" id="634436.SAMN05216361_2698"/>
<dbReference type="GO" id="GO:0032153">
    <property type="term" value="C:cell division site"/>
    <property type="evidence" value="ECO:0007669"/>
    <property type="project" value="UniProtKB-UniRule"/>
</dbReference>
<evidence type="ECO:0000256" key="2">
    <source>
        <dbReference type="ARBA" id="ARBA00022475"/>
    </source>
</evidence>
<dbReference type="GO" id="GO:0043093">
    <property type="term" value="P:FtsZ-dependent cytokinesis"/>
    <property type="evidence" value="ECO:0007669"/>
    <property type="project" value="UniProtKB-UniRule"/>
</dbReference>
<keyword evidence="6 9" id="KW-1133">Transmembrane helix</keyword>
<dbReference type="InterPro" id="IPR005548">
    <property type="entry name" value="Cell_div_FtsQ/DivIB_C"/>
</dbReference>
<comment type="similarity">
    <text evidence="9">Belongs to the FtsQ/DivIB family. FtsQ subfamily.</text>
</comment>
<accession>A0A1M5LKG6</accession>
<reference evidence="12" key="1">
    <citation type="submission" date="2016-11" db="EMBL/GenBank/DDBJ databases">
        <authorList>
            <person name="Varghese N."/>
            <person name="Submissions S."/>
        </authorList>
    </citation>
    <scope>NUCLEOTIDE SEQUENCE [LARGE SCALE GENOMIC DNA]</scope>
    <source>
        <strain evidence="12">CGMCC 1.8995</strain>
    </source>
</reference>
<dbReference type="EMBL" id="FQWD01000004">
    <property type="protein sequence ID" value="SHG65505.1"/>
    <property type="molecule type" value="Genomic_DNA"/>
</dbReference>
<dbReference type="Proteomes" id="UP000184520">
    <property type="component" value="Unassembled WGS sequence"/>
</dbReference>
<feature type="domain" description="POTRA" evidence="10">
    <location>
        <begin position="40"/>
        <end position="109"/>
    </location>
</feature>